<proteinExistence type="predicted"/>
<keyword evidence="3" id="KW-1185">Reference proteome</keyword>
<feature type="compositionally biased region" description="Basic residues" evidence="1">
    <location>
        <begin position="44"/>
        <end position="54"/>
    </location>
</feature>
<name>A0A6G1JN97_9PLEO</name>
<dbReference type="AlphaFoldDB" id="A0A6G1JN97"/>
<reference evidence="2" key="1">
    <citation type="journal article" date="2020" name="Stud. Mycol.">
        <title>101 Dothideomycetes genomes: a test case for predicting lifestyles and emergence of pathogens.</title>
        <authorList>
            <person name="Haridas S."/>
            <person name="Albert R."/>
            <person name="Binder M."/>
            <person name="Bloem J."/>
            <person name="Labutti K."/>
            <person name="Salamov A."/>
            <person name="Andreopoulos B."/>
            <person name="Baker S."/>
            <person name="Barry K."/>
            <person name="Bills G."/>
            <person name="Bluhm B."/>
            <person name="Cannon C."/>
            <person name="Castanera R."/>
            <person name="Culley D."/>
            <person name="Daum C."/>
            <person name="Ezra D."/>
            <person name="Gonzalez J."/>
            <person name="Henrissat B."/>
            <person name="Kuo A."/>
            <person name="Liang C."/>
            <person name="Lipzen A."/>
            <person name="Lutzoni F."/>
            <person name="Magnuson J."/>
            <person name="Mondo S."/>
            <person name="Nolan M."/>
            <person name="Ohm R."/>
            <person name="Pangilinan J."/>
            <person name="Park H.-J."/>
            <person name="Ramirez L."/>
            <person name="Alfaro M."/>
            <person name="Sun H."/>
            <person name="Tritt A."/>
            <person name="Yoshinaga Y."/>
            <person name="Zwiers L.-H."/>
            <person name="Turgeon B."/>
            <person name="Goodwin S."/>
            <person name="Spatafora J."/>
            <person name="Crous P."/>
            <person name="Grigoriev I."/>
        </authorList>
    </citation>
    <scope>NUCLEOTIDE SEQUENCE</scope>
    <source>
        <strain evidence="2">CBS 122367</strain>
    </source>
</reference>
<accession>A0A6G1JN97</accession>
<protein>
    <submittedName>
        <fullName evidence="2">Uncharacterized protein</fullName>
    </submittedName>
</protein>
<gene>
    <name evidence="2" type="ORF">K458DRAFT_381479</name>
</gene>
<evidence type="ECO:0000313" key="3">
    <source>
        <dbReference type="Proteomes" id="UP000799291"/>
    </source>
</evidence>
<feature type="region of interest" description="Disordered" evidence="1">
    <location>
        <begin position="33"/>
        <end position="62"/>
    </location>
</feature>
<dbReference type="OrthoDB" id="3781946at2759"/>
<dbReference type="EMBL" id="MU005569">
    <property type="protein sequence ID" value="KAF2691633.1"/>
    <property type="molecule type" value="Genomic_DNA"/>
</dbReference>
<evidence type="ECO:0000313" key="2">
    <source>
        <dbReference type="EMBL" id="KAF2691633.1"/>
    </source>
</evidence>
<sequence>MSIPWKPIPYKPSDAWMFTPELEQPVFTYNEFPSFETTNEPSKRRGKKNKKANRTAKQPVSTDIPVPKQTTVADRCEAKPTIDTTVHTAHPCSLLADIRSVVTNYRMISVSHFATDIGVQLANNFEHNQVEPNPAFRLQVIFSNYGKTISRTCRWFFRKGRATSEVTIREKGRWLPLPKSLAMHFPPSEEFVYEDALKQYWASNGKTFNWTGLPTELKDNVIQFCVSSPTSYEDGFNDVPATKRQTARAYLDNPRARCELVQKLGDWKFLLLVSTQVRAITLRLLFTGSNTYPNGFCISSDNYLRFGRRLHRLDKSHQTLDSDSVVSAGRRSSVLASQYRKFPKVYPELQRFATFKHGIRKVHLHFDFLSYLYFFKVTVDDIDRRRPEGYATSDVFEQLPHLNEIVVGLPTSYDRYQGLYGPLLFHDRDPCPRILHRLIYEKVAADLAHHNEVGVRLFIDEDEERRFRDLRESARLALKFTEEELRELYADDGGGIVLEGDELDSGDDISQTSTIVALPSFDIKDPAEAFFPPRCACDYPCDRIFRGDDQFDSD</sequence>
<evidence type="ECO:0000256" key="1">
    <source>
        <dbReference type="SAM" id="MobiDB-lite"/>
    </source>
</evidence>
<organism evidence="2 3">
    <name type="scientific">Lentithecium fluviatile CBS 122367</name>
    <dbReference type="NCBI Taxonomy" id="1168545"/>
    <lineage>
        <taxon>Eukaryota</taxon>
        <taxon>Fungi</taxon>
        <taxon>Dikarya</taxon>
        <taxon>Ascomycota</taxon>
        <taxon>Pezizomycotina</taxon>
        <taxon>Dothideomycetes</taxon>
        <taxon>Pleosporomycetidae</taxon>
        <taxon>Pleosporales</taxon>
        <taxon>Massarineae</taxon>
        <taxon>Lentitheciaceae</taxon>
        <taxon>Lentithecium</taxon>
    </lineage>
</organism>
<dbReference type="Proteomes" id="UP000799291">
    <property type="component" value="Unassembled WGS sequence"/>
</dbReference>